<name>A0A1X2GMM0_9FUNG</name>
<dbReference type="STRING" id="101127.A0A1X2GMM0"/>
<comment type="caution">
    <text evidence="2">The sequence shown here is derived from an EMBL/GenBank/DDBJ whole genome shotgun (WGS) entry which is preliminary data.</text>
</comment>
<accession>A0A1X2GMM0</accession>
<dbReference type="Proteomes" id="UP000242146">
    <property type="component" value="Unassembled WGS sequence"/>
</dbReference>
<evidence type="ECO:0000313" key="2">
    <source>
        <dbReference type="EMBL" id="ORX57393.1"/>
    </source>
</evidence>
<proteinExistence type="predicted"/>
<dbReference type="AlphaFoldDB" id="A0A1X2GMM0"/>
<keyword evidence="3" id="KW-1185">Reference proteome</keyword>
<feature type="compositionally biased region" description="Pro residues" evidence="1">
    <location>
        <begin position="136"/>
        <end position="147"/>
    </location>
</feature>
<protein>
    <submittedName>
        <fullName evidence="2">Uncharacterized protein</fullName>
    </submittedName>
</protein>
<organism evidence="2 3">
    <name type="scientific">Hesseltinella vesiculosa</name>
    <dbReference type="NCBI Taxonomy" id="101127"/>
    <lineage>
        <taxon>Eukaryota</taxon>
        <taxon>Fungi</taxon>
        <taxon>Fungi incertae sedis</taxon>
        <taxon>Mucoromycota</taxon>
        <taxon>Mucoromycotina</taxon>
        <taxon>Mucoromycetes</taxon>
        <taxon>Mucorales</taxon>
        <taxon>Cunninghamellaceae</taxon>
        <taxon>Hesseltinella</taxon>
    </lineage>
</organism>
<feature type="region of interest" description="Disordered" evidence="1">
    <location>
        <begin position="119"/>
        <end position="153"/>
    </location>
</feature>
<reference evidence="2 3" key="1">
    <citation type="submission" date="2016-07" db="EMBL/GenBank/DDBJ databases">
        <title>Pervasive Adenine N6-methylation of Active Genes in Fungi.</title>
        <authorList>
            <consortium name="DOE Joint Genome Institute"/>
            <person name="Mondo S.J."/>
            <person name="Dannebaum R.O."/>
            <person name="Kuo R.C."/>
            <person name="Labutti K."/>
            <person name="Haridas S."/>
            <person name="Kuo A."/>
            <person name="Salamov A."/>
            <person name="Ahrendt S.R."/>
            <person name="Lipzen A."/>
            <person name="Sullivan W."/>
            <person name="Andreopoulos W.B."/>
            <person name="Clum A."/>
            <person name="Lindquist E."/>
            <person name="Daum C."/>
            <person name="Ramamoorthy G.K."/>
            <person name="Gryganskyi A."/>
            <person name="Culley D."/>
            <person name="Magnuson J.K."/>
            <person name="James T.Y."/>
            <person name="O'Malley M.A."/>
            <person name="Stajich J.E."/>
            <person name="Spatafora J.W."/>
            <person name="Visel A."/>
            <person name="Grigoriev I.V."/>
        </authorList>
    </citation>
    <scope>NUCLEOTIDE SEQUENCE [LARGE SCALE GENOMIC DNA]</scope>
    <source>
        <strain evidence="2 3">NRRL 3301</strain>
    </source>
</reference>
<sequence length="542" mass="61454">MENETYSKSMSITDAASHLLKKDPTMDLPKLIQALNAHLHKLAEFSNEPIAEFAKNKLNNWKETKETIKHWFDKNAATNKRTPPTTPIVTTSSIKMTGTGNTFHTTVGQTNNYANALSAAEPGSSARPTPNDDASSPPPAIPNPPADSIPDTNVLDQAPEDAVVAGARAKADIRLPRYENRLFDQGKDISYAFHQFQEFAHSQEKLTMESHVQHILSLSSILLIKPERNHPDLYKFLPSKEMEGLLDLIRRELHYGDIEYGEPPMQSECFEAIQSTILTIRRSAKKMVDRKNACQALFALWDTATPQEWKIILSLIALIQSLPATKKMEDVKEMELITRFVQPAIQPLFDDHDDGTLFRWTGTTNHEHRTSISISGRRPDSCISSFLDLYVDNTRGFGEVKCESESRNHFMVARDLIRLACFSKNSLDVNHMFGVLSFQVIGLQITFYFSYLAAEGIYIMIEIAHLTLPSSLPDLSSYIYDIDQLMTITHLFQRCVPMTPAQTTAAENRRRATMSTPEFDRIVDKTKDRKRRCYTSHYNELH</sequence>
<dbReference type="EMBL" id="MCGT01000008">
    <property type="protein sequence ID" value="ORX57393.1"/>
    <property type="molecule type" value="Genomic_DNA"/>
</dbReference>
<evidence type="ECO:0000256" key="1">
    <source>
        <dbReference type="SAM" id="MobiDB-lite"/>
    </source>
</evidence>
<dbReference type="OrthoDB" id="2286412at2759"/>
<gene>
    <name evidence="2" type="ORF">DM01DRAFT_1334017</name>
</gene>
<evidence type="ECO:0000313" key="3">
    <source>
        <dbReference type="Proteomes" id="UP000242146"/>
    </source>
</evidence>